<dbReference type="Proteomes" id="UP000070720">
    <property type="component" value="Chromosome 4"/>
</dbReference>
<keyword evidence="4" id="KW-1185">Reference proteome</keyword>
<dbReference type="EMBL" id="HG970335">
    <property type="protein sequence ID" value="CEF83346.1"/>
    <property type="molecule type" value="Genomic_DNA"/>
</dbReference>
<protein>
    <submittedName>
        <fullName evidence="2">Chromosome 4, complete genome</fullName>
    </submittedName>
</protein>
<dbReference type="AlphaFoldDB" id="A0A0E0SA83"/>
<evidence type="ECO:0000256" key="1">
    <source>
        <dbReference type="SAM" id="MobiDB-lite"/>
    </source>
</evidence>
<feature type="region of interest" description="Disordered" evidence="1">
    <location>
        <begin position="1"/>
        <end position="22"/>
    </location>
</feature>
<dbReference type="InParanoid" id="A0A0E0SA83"/>
<dbReference type="EnsemblFungi" id="CEF83346">
    <property type="protein sequence ID" value="CEF83346"/>
    <property type="gene ID" value="FGRRES_15105"/>
</dbReference>
<accession>A0A0E0SA83</accession>
<dbReference type="VEuPathDB" id="FungiDB:FGRAMPH1_01G22689"/>
<organism evidence="3">
    <name type="scientific">Gibberella zeae (strain ATCC MYA-4620 / CBS 123657 / FGSC 9075 / NRRL 31084 / PH-1)</name>
    <name type="common">Wheat head blight fungus</name>
    <name type="synonym">Fusarium graminearum</name>
    <dbReference type="NCBI Taxonomy" id="229533"/>
    <lineage>
        <taxon>Eukaryota</taxon>
        <taxon>Fungi</taxon>
        <taxon>Dikarya</taxon>
        <taxon>Ascomycota</taxon>
        <taxon>Pezizomycotina</taxon>
        <taxon>Sordariomycetes</taxon>
        <taxon>Hypocreomycetidae</taxon>
        <taxon>Hypocreales</taxon>
        <taxon>Nectriaceae</taxon>
        <taxon>Fusarium</taxon>
    </lineage>
</organism>
<evidence type="ECO:0000313" key="3">
    <source>
        <dbReference type="EnsemblFungi" id="CEF83346"/>
    </source>
</evidence>
<proteinExistence type="predicted"/>
<reference evidence="3" key="5">
    <citation type="submission" date="2017-01" db="UniProtKB">
        <authorList>
            <consortium name="EnsemblFungi"/>
        </authorList>
    </citation>
    <scope>IDENTIFICATION</scope>
    <source>
        <strain evidence="3">PH-1 / ATCC MYA-4620 / FGSC 9075 / NRRL 31084</strain>
    </source>
</reference>
<evidence type="ECO:0000313" key="4">
    <source>
        <dbReference type="Proteomes" id="UP000070720"/>
    </source>
</evidence>
<reference evidence="3 4" key="1">
    <citation type="journal article" date="2007" name="Science">
        <title>The Fusarium graminearum genome reveals a link between localized polymorphism and pathogen specialization.</title>
        <authorList>
            <person name="Cuomo C.A."/>
            <person name="Gueldener U."/>
            <person name="Xu J.-R."/>
            <person name="Trail F."/>
            <person name="Turgeon B.G."/>
            <person name="Di Pietro A."/>
            <person name="Walton J.D."/>
            <person name="Ma L.-J."/>
            <person name="Baker S.E."/>
            <person name="Rep M."/>
            <person name="Adam G."/>
            <person name="Antoniw J."/>
            <person name="Baldwin T."/>
            <person name="Calvo S.E."/>
            <person name="Chang Y.-L."/>
            <person name="DeCaprio D."/>
            <person name="Gale L.R."/>
            <person name="Gnerre S."/>
            <person name="Goswami R.S."/>
            <person name="Hammond-Kosack K."/>
            <person name="Harris L.J."/>
            <person name="Hilburn K."/>
            <person name="Kennell J.C."/>
            <person name="Kroken S."/>
            <person name="Magnuson J.K."/>
            <person name="Mannhaupt G."/>
            <person name="Mauceli E.W."/>
            <person name="Mewes H.-W."/>
            <person name="Mitterbauer R."/>
            <person name="Muehlbauer G."/>
            <person name="Muensterkoetter M."/>
            <person name="Nelson D."/>
            <person name="O'Donnell K."/>
            <person name="Ouellet T."/>
            <person name="Qi W."/>
            <person name="Quesneville H."/>
            <person name="Roncero M.I.G."/>
            <person name="Seong K.-Y."/>
            <person name="Tetko I.V."/>
            <person name="Urban M."/>
            <person name="Waalwijk C."/>
            <person name="Ward T.J."/>
            <person name="Yao J."/>
            <person name="Birren B.W."/>
            <person name="Kistler H.C."/>
        </authorList>
    </citation>
    <scope>NUCLEOTIDE SEQUENCE [LARGE SCALE GENOMIC DNA]</scope>
    <source>
        <strain evidence="4">ATCC MYA-4620 / CBS 123657 / FGSC 9075 / NRRL 31084 / PH-1</strain>
        <strain evidence="3">PH-1 / ATCC MYA-4620 / FGSC 9075 / NRRL 31084</strain>
    </source>
</reference>
<reference evidence="2 4" key="4">
    <citation type="journal article" date="2015" name="BMC Genomics">
        <title>The completed genome sequence of the pathogenic ascomycete fungus Fusarium graminearum.</title>
        <authorList>
            <person name="King R."/>
            <person name="Urban M."/>
            <person name="Hammond-Kosack M.C."/>
            <person name="Hassani-Pak K."/>
            <person name="Hammond-Kosack K.E."/>
        </authorList>
    </citation>
    <scope>NUCLEOTIDE SEQUENCE [LARGE SCALE GENOMIC DNA]</scope>
    <source>
        <strain evidence="4">ATCC MYA-4620 / CBS 123657 / FGSC 9075 / NRRL 31084 / PH-1</strain>
        <strain evidence="2">PH-1</strain>
    </source>
</reference>
<gene>
    <name evidence="2" type="ORF">FGRAMPH1_01T22689</name>
</gene>
<sequence>MLPETHDRINGPQFHGRSSDADDRSIAWTNRLTGISGIHFAGKKGRMDKMQFVLLGYSYSATEGKVCGDPS</sequence>
<evidence type="ECO:0000313" key="2">
    <source>
        <dbReference type="EMBL" id="CEF83346.1"/>
    </source>
</evidence>
<name>A0A0E0SA83_GIBZE</name>
<reference key="3">
    <citation type="submission" date="2014-02" db="EMBL/GenBank/DDBJ databases">
        <title>A revised Fusarium graminearum genomic reference sequence using whole shotgun re-sequencing.</title>
        <authorList>
            <person name="King R."/>
            <person name="Urban M."/>
            <person name="Hassani-Pak K."/>
            <person name="Hammond-Kosack K."/>
        </authorList>
    </citation>
    <scope>NUCLEOTIDE SEQUENCE</scope>
    <source>
        <strain>PH-1</strain>
    </source>
</reference>
<reference evidence="3 4" key="2">
    <citation type="journal article" date="2010" name="Nature">
        <title>Comparative genomics reveals mobile pathogenicity chromosomes in Fusarium.</title>
        <authorList>
            <person name="Ma L.J."/>
            <person name="van der Does H.C."/>
            <person name="Borkovich K.A."/>
            <person name="Coleman J.J."/>
            <person name="Daboussi M.J."/>
            <person name="Di Pietro A."/>
            <person name="Dufresne M."/>
            <person name="Freitag M."/>
            <person name="Grabherr M."/>
            <person name="Henrissat B."/>
            <person name="Houterman P.M."/>
            <person name="Kang S."/>
            <person name="Shim W.B."/>
            <person name="Woloshuk C."/>
            <person name="Xie X."/>
            <person name="Xu J.R."/>
            <person name="Antoniw J."/>
            <person name="Baker S.E."/>
            <person name="Bluhm B.H."/>
            <person name="Breakspear A."/>
            <person name="Brown D.W."/>
            <person name="Butchko R.A."/>
            <person name="Chapman S."/>
            <person name="Coulson R."/>
            <person name="Coutinho P.M."/>
            <person name="Danchin E.G."/>
            <person name="Diener A."/>
            <person name="Gale L.R."/>
            <person name="Gardiner D.M."/>
            <person name="Goff S."/>
            <person name="Hammond-Kosack K.E."/>
            <person name="Hilburn K."/>
            <person name="Hua-Van A."/>
            <person name="Jonkers W."/>
            <person name="Kazan K."/>
            <person name="Kodira C.D."/>
            <person name="Koehrsen M."/>
            <person name="Kumar L."/>
            <person name="Lee Y.H."/>
            <person name="Li L."/>
            <person name="Manners J.M."/>
            <person name="Miranda-Saavedra D."/>
            <person name="Mukherjee M."/>
            <person name="Park G."/>
            <person name="Park J."/>
            <person name="Park S.Y."/>
            <person name="Proctor R.H."/>
            <person name="Regev A."/>
            <person name="Ruiz-Roldan M.C."/>
            <person name="Sain D."/>
            <person name="Sakthikumar S."/>
            <person name="Sykes S."/>
            <person name="Schwartz D.C."/>
            <person name="Turgeon B.G."/>
            <person name="Wapinski I."/>
            <person name="Yoder O."/>
            <person name="Young S."/>
            <person name="Zeng Q."/>
            <person name="Zhou S."/>
            <person name="Galagan J."/>
            <person name="Cuomo C.A."/>
            <person name="Kistler H.C."/>
            <person name="Rep M."/>
        </authorList>
    </citation>
    <scope>GENOME REANNOTATION</scope>
    <source>
        <strain evidence="4">ATCC MYA-4620 / CBS 123657 / FGSC 9075 / NRRL 31084 / PH-1</strain>
        <strain evidence="3">PH-1 / ATCC MYA-4620 / FGSC 9075 / NRRL 31084</strain>
    </source>
</reference>